<accession>A0A8D5GCT8</accession>
<organism evidence="2 3">
    <name type="scientific">Methyloradius palustris</name>
    <dbReference type="NCBI Taxonomy" id="2778876"/>
    <lineage>
        <taxon>Bacteria</taxon>
        <taxon>Pseudomonadati</taxon>
        <taxon>Pseudomonadota</taxon>
        <taxon>Betaproteobacteria</taxon>
        <taxon>Nitrosomonadales</taxon>
        <taxon>Methylophilaceae</taxon>
        <taxon>Methyloradius</taxon>
    </lineage>
</organism>
<keyword evidence="1" id="KW-0472">Membrane</keyword>
<dbReference type="EMBL" id="AP024110">
    <property type="protein sequence ID" value="BCM25098.1"/>
    <property type="molecule type" value="Genomic_DNA"/>
</dbReference>
<dbReference type="KEGG" id="mpau:ZMTM_13570"/>
<dbReference type="Proteomes" id="UP000826722">
    <property type="component" value="Chromosome"/>
</dbReference>
<sequence>MNASMSNDLTKSEPPQSHGRWMLLMLLIVFVTPVLMVVAMHHFDWHPQGSSHGQLITPARLLHPSDQLVNADNVNIKAGFLLDKWSMVYIADDCAEDCVAHLHTMRQLQVSMDKDMGRLQRILLTNSQNVPAIQKQYPDLLILSKPQSALIEFRQQFDLSEAAAGSSNQIYLVDPLGNLMMYFPSNLPPTEMRKDLVRLLAYAWAG</sequence>
<evidence type="ECO:0000313" key="2">
    <source>
        <dbReference type="EMBL" id="BCM25098.1"/>
    </source>
</evidence>
<protein>
    <submittedName>
        <fullName evidence="2">Membrane protein</fullName>
    </submittedName>
</protein>
<dbReference type="Gene3D" id="3.40.30.10">
    <property type="entry name" value="Glutaredoxin"/>
    <property type="match status" value="1"/>
</dbReference>
<evidence type="ECO:0000256" key="1">
    <source>
        <dbReference type="SAM" id="Phobius"/>
    </source>
</evidence>
<dbReference type="AlphaFoldDB" id="A0A8D5GCT8"/>
<reference evidence="2" key="1">
    <citation type="journal article" date="2021" name="Arch. Microbiol.">
        <title>Methyloradius palustris gen. nov., sp. nov., a methanol-oxidizing bacterium isolated from snow.</title>
        <authorList>
            <person name="Miyadera T."/>
            <person name="Kojima H."/>
            <person name="Fukui M."/>
        </authorList>
    </citation>
    <scope>NUCLEOTIDE SEQUENCE</scope>
    <source>
        <strain evidence="2">Zm11</strain>
    </source>
</reference>
<dbReference type="RefSeq" id="WP_221763223.1">
    <property type="nucleotide sequence ID" value="NZ_AP024110.1"/>
</dbReference>
<gene>
    <name evidence="2" type="ORF">ZMTM_13570</name>
</gene>
<name>A0A8D5GCT8_9PROT</name>
<keyword evidence="1" id="KW-1133">Transmembrane helix</keyword>
<proteinExistence type="predicted"/>
<dbReference type="InterPro" id="IPR036249">
    <property type="entry name" value="Thioredoxin-like_sf"/>
</dbReference>
<feature type="transmembrane region" description="Helical" evidence="1">
    <location>
        <begin position="21"/>
        <end position="43"/>
    </location>
</feature>
<keyword evidence="3" id="KW-1185">Reference proteome</keyword>
<dbReference type="SUPFAM" id="SSF52833">
    <property type="entry name" value="Thioredoxin-like"/>
    <property type="match status" value="1"/>
</dbReference>
<evidence type="ECO:0000313" key="3">
    <source>
        <dbReference type="Proteomes" id="UP000826722"/>
    </source>
</evidence>
<keyword evidence="1" id="KW-0812">Transmembrane</keyword>